<dbReference type="AlphaFoldDB" id="A0A0F0HEK1"/>
<accession>A0A0F0HEK1</accession>
<comment type="caution">
    <text evidence="2">The sequence shown here is derived from an EMBL/GenBank/DDBJ whole genome shotgun (WGS) entry which is preliminary data.</text>
</comment>
<keyword evidence="1" id="KW-0472">Membrane</keyword>
<dbReference type="Proteomes" id="UP000033393">
    <property type="component" value="Unassembled WGS sequence"/>
</dbReference>
<protein>
    <recommendedName>
        <fullName evidence="4">DUF4239 domain-containing protein</fullName>
    </recommendedName>
</protein>
<sequence>MSIYVTGLLWVLGAAVLSAIIVVITRRFGSEEVGEKNLGAGGSVFSIVAGLHAVLAAFILISLFDASNNAEEQVQREANALVAVDWSSDSLPAPAKDKVEQLIRDYVSTVVDDEWPHMREGENVDNKGWATLNQLRDTISTSAPDGDWQQDRKTEAANQLWEVYQARQERLDAAGNGVNPVVWLALLIGTALSLLFPYLFGGPNLISQLLITITLSSTLVLLLFAIYQLQNPFSGGVAIPPDAFSSALDRLS</sequence>
<dbReference type="Pfam" id="PF14023">
    <property type="entry name" value="Bestrophin-like"/>
    <property type="match status" value="1"/>
</dbReference>
<gene>
    <name evidence="2" type="ORF">UK23_01165</name>
</gene>
<dbReference type="OrthoDB" id="3427059at2"/>
<keyword evidence="1" id="KW-1133">Transmembrane helix</keyword>
<feature type="transmembrane region" description="Helical" evidence="1">
    <location>
        <begin position="181"/>
        <end position="200"/>
    </location>
</feature>
<evidence type="ECO:0008006" key="4">
    <source>
        <dbReference type="Google" id="ProtNLM"/>
    </source>
</evidence>
<dbReference type="PATRIC" id="fig|68170.10.peg.243"/>
<dbReference type="InterPro" id="IPR025333">
    <property type="entry name" value="DUF4239"/>
</dbReference>
<dbReference type="RefSeq" id="WP_045309420.1">
    <property type="nucleotide sequence ID" value="NZ_JYJG01000003.1"/>
</dbReference>
<feature type="transmembrane region" description="Helical" evidence="1">
    <location>
        <begin position="206"/>
        <end position="227"/>
    </location>
</feature>
<feature type="transmembrane region" description="Helical" evidence="1">
    <location>
        <begin position="44"/>
        <end position="66"/>
    </location>
</feature>
<evidence type="ECO:0000313" key="3">
    <source>
        <dbReference type="Proteomes" id="UP000033393"/>
    </source>
</evidence>
<dbReference type="EMBL" id="JYJG01000003">
    <property type="protein sequence ID" value="KJK53296.1"/>
    <property type="molecule type" value="Genomic_DNA"/>
</dbReference>
<feature type="transmembrane region" description="Helical" evidence="1">
    <location>
        <begin position="7"/>
        <end position="24"/>
    </location>
</feature>
<reference evidence="2 3" key="1">
    <citation type="submission" date="2015-02" db="EMBL/GenBank/DDBJ databases">
        <authorList>
            <person name="Ju K.-S."/>
            <person name="Doroghazi J.R."/>
            <person name="Metcalf W."/>
        </authorList>
    </citation>
    <scope>NUCLEOTIDE SEQUENCE [LARGE SCALE GENOMIC DNA]</scope>
    <source>
        <strain evidence="2 3">NRRL B-16140</strain>
    </source>
</reference>
<keyword evidence="3" id="KW-1185">Reference proteome</keyword>
<organism evidence="2 3">
    <name type="scientific">Lentzea aerocolonigenes</name>
    <name type="common">Lechevalieria aerocolonigenes</name>
    <name type="synonym">Saccharothrix aerocolonigenes</name>
    <dbReference type="NCBI Taxonomy" id="68170"/>
    <lineage>
        <taxon>Bacteria</taxon>
        <taxon>Bacillati</taxon>
        <taxon>Actinomycetota</taxon>
        <taxon>Actinomycetes</taxon>
        <taxon>Pseudonocardiales</taxon>
        <taxon>Pseudonocardiaceae</taxon>
        <taxon>Lentzea</taxon>
    </lineage>
</organism>
<dbReference type="eggNOG" id="ENOG5030DSB">
    <property type="taxonomic scope" value="Bacteria"/>
</dbReference>
<evidence type="ECO:0000313" key="2">
    <source>
        <dbReference type="EMBL" id="KJK53296.1"/>
    </source>
</evidence>
<name>A0A0F0HEK1_LENAE</name>
<keyword evidence="1" id="KW-0812">Transmembrane</keyword>
<evidence type="ECO:0000256" key="1">
    <source>
        <dbReference type="SAM" id="Phobius"/>
    </source>
</evidence>
<proteinExistence type="predicted"/>
<dbReference type="STRING" id="68170.GCA_000974445_07832"/>